<dbReference type="GO" id="GO:0003729">
    <property type="term" value="F:mRNA binding"/>
    <property type="evidence" value="ECO:0007669"/>
    <property type="project" value="TreeGrafter"/>
</dbReference>
<feature type="region of interest" description="Disordered" evidence="1">
    <location>
        <begin position="232"/>
        <end position="264"/>
    </location>
</feature>
<dbReference type="PANTHER" id="PTHR12357:SF3">
    <property type="entry name" value="YTH DOMAIN-CONTAINING PROTEIN 1"/>
    <property type="match status" value="1"/>
</dbReference>
<dbReference type="InterPro" id="IPR045168">
    <property type="entry name" value="YTH_prot"/>
</dbReference>
<dbReference type="CDD" id="cd21134">
    <property type="entry name" value="YTH"/>
    <property type="match status" value="1"/>
</dbReference>
<sequence>MLFAFRMVGGIRGEGRDPVSWAARMSDSSSSLRRLSSQSLSGFSSAANSPTTANKPGHTFFSPSEHHFVDESPLPMSTASAEAPPVQRDVNSAPAELHHHHRQLSALVSPGQQAKVSLDNKRAQPVESPSKDDESDFELDENAPSRVAQERSKSADNTTGSAGTMQDEDGVKRWDAVGMDTSLPVVEEVDERGEGHTPEGAASSKTHSPSGGNRSDDPVVNERLEAYSLQQQQNVLQGQERASRASNARVADGDGADGAGEQPVWGDSFKIEWIRTNHLPFYRTRHLRNRWNHDREVKVSRDGTELEPSVGQALLDEWEKMDADGAAGTTRADEKRPATAETSAPDDAAVENVSE</sequence>
<name>A0A4V3XIP9_9APHY</name>
<dbReference type="EMBL" id="SGPM01000096">
    <property type="protein sequence ID" value="THH30043.1"/>
    <property type="molecule type" value="Genomic_DNA"/>
</dbReference>
<reference evidence="3 4" key="1">
    <citation type="submission" date="2019-02" db="EMBL/GenBank/DDBJ databases">
        <title>Genome sequencing of the rare red list fungi Antrodiella citrinella (Flaviporus citrinellus).</title>
        <authorList>
            <person name="Buettner E."/>
            <person name="Kellner H."/>
        </authorList>
    </citation>
    <scope>NUCLEOTIDE SEQUENCE [LARGE SCALE GENOMIC DNA]</scope>
    <source>
        <strain evidence="3 4">DSM 108506</strain>
    </source>
</reference>
<dbReference type="GO" id="GO:0000398">
    <property type="term" value="P:mRNA splicing, via spliceosome"/>
    <property type="evidence" value="ECO:0007669"/>
    <property type="project" value="TreeGrafter"/>
</dbReference>
<gene>
    <name evidence="3" type="ORF">EUX98_g4153</name>
</gene>
<dbReference type="GO" id="GO:0005654">
    <property type="term" value="C:nucleoplasm"/>
    <property type="evidence" value="ECO:0007669"/>
    <property type="project" value="TreeGrafter"/>
</dbReference>
<dbReference type="OrthoDB" id="6103986at2759"/>
<feature type="compositionally biased region" description="Polar residues" evidence="1">
    <location>
        <begin position="155"/>
        <end position="164"/>
    </location>
</feature>
<evidence type="ECO:0000259" key="2">
    <source>
        <dbReference type="PROSITE" id="PS50882"/>
    </source>
</evidence>
<feature type="domain" description="YTH" evidence="2">
    <location>
        <begin position="180"/>
        <end position="318"/>
    </location>
</feature>
<feature type="compositionally biased region" description="Basic and acidic residues" evidence="1">
    <location>
        <begin position="118"/>
        <end position="132"/>
    </location>
</feature>
<dbReference type="GO" id="GO:1990247">
    <property type="term" value="F:N6-methyladenosine-containing RNA reader activity"/>
    <property type="evidence" value="ECO:0007669"/>
    <property type="project" value="TreeGrafter"/>
</dbReference>
<dbReference type="PANTHER" id="PTHR12357">
    <property type="entry name" value="YTH YT521-B HOMOLOGY DOMAIN-CONTAINING"/>
    <property type="match status" value="1"/>
</dbReference>
<dbReference type="InterPro" id="IPR007275">
    <property type="entry name" value="YTH_domain"/>
</dbReference>
<dbReference type="AlphaFoldDB" id="A0A4V3XIP9"/>
<keyword evidence="4" id="KW-1185">Reference proteome</keyword>
<comment type="caution">
    <text evidence="3">The sequence shown here is derived from an EMBL/GenBank/DDBJ whole genome shotgun (WGS) entry which is preliminary data.</text>
</comment>
<dbReference type="Pfam" id="PF04146">
    <property type="entry name" value="YTH"/>
    <property type="match status" value="1"/>
</dbReference>
<protein>
    <recommendedName>
        <fullName evidence="2">YTH domain-containing protein</fullName>
    </recommendedName>
</protein>
<feature type="compositionally biased region" description="Low complexity" evidence="1">
    <location>
        <begin position="20"/>
        <end position="49"/>
    </location>
</feature>
<dbReference type="PROSITE" id="PS50882">
    <property type="entry name" value="YTH"/>
    <property type="match status" value="1"/>
</dbReference>
<dbReference type="Gene3D" id="3.10.590.10">
    <property type="entry name" value="ph1033 like domains"/>
    <property type="match status" value="1"/>
</dbReference>
<feature type="region of interest" description="Disordered" evidence="1">
    <location>
        <begin position="190"/>
        <end position="218"/>
    </location>
</feature>
<dbReference type="GO" id="GO:0000381">
    <property type="term" value="P:regulation of alternative mRNA splicing, via spliceosome"/>
    <property type="evidence" value="ECO:0007669"/>
    <property type="project" value="TreeGrafter"/>
</dbReference>
<feature type="compositionally biased region" description="Polar residues" evidence="1">
    <location>
        <begin position="203"/>
        <end position="213"/>
    </location>
</feature>
<organism evidence="3 4">
    <name type="scientific">Antrodiella citrinella</name>
    <dbReference type="NCBI Taxonomy" id="2447956"/>
    <lineage>
        <taxon>Eukaryota</taxon>
        <taxon>Fungi</taxon>
        <taxon>Dikarya</taxon>
        <taxon>Basidiomycota</taxon>
        <taxon>Agaricomycotina</taxon>
        <taxon>Agaricomycetes</taxon>
        <taxon>Polyporales</taxon>
        <taxon>Steccherinaceae</taxon>
        <taxon>Antrodiella</taxon>
    </lineage>
</organism>
<evidence type="ECO:0000313" key="4">
    <source>
        <dbReference type="Proteomes" id="UP000308730"/>
    </source>
</evidence>
<evidence type="ECO:0000313" key="3">
    <source>
        <dbReference type="EMBL" id="THH30043.1"/>
    </source>
</evidence>
<evidence type="ECO:0000256" key="1">
    <source>
        <dbReference type="SAM" id="MobiDB-lite"/>
    </source>
</evidence>
<feature type="region of interest" description="Disordered" evidence="1">
    <location>
        <begin position="321"/>
        <end position="355"/>
    </location>
</feature>
<feature type="region of interest" description="Disordered" evidence="1">
    <location>
        <begin position="16"/>
        <end position="172"/>
    </location>
</feature>
<dbReference type="Proteomes" id="UP000308730">
    <property type="component" value="Unassembled WGS sequence"/>
</dbReference>
<accession>A0A4V3XIP9</accession>
<proteinExistence type="predicted"/>